<comment type="caution">
    <text evidence="2">The sequence shown here is derived from an EMBL/GenBank/DDBJ whole genome shotgun (WGS) entry which is preliminary data.</text>
</comment>
<dbReference type="EMBL" id="SVNY01000005">
    <property type="protein sequence ID" value="MBE6833916.1"/>
    <property type="molecule type" value="Genomic_DNA"/>
</dbReference>
<evidence type="ECO:0000313" key="2">
    <source>
        <dbReference type="EMBL" id="MBE6833916.1"/>
    </source>
</evidence>
<accession>A0A928KXI6</accession>
<keyword evidence="2" id="KW-0378">Hydrolase</keyword>
<dbReference type="InterPro" id="IPR029058">
    <property type="entry name" value="AB_hydrolase_fold"/>
</dbReference>
<dbReference type="InterPro" id="IPR000073">
    <property type="entry name" value="AB_hydrolase_1"/>
</dbReference>
<dbReference type="AlphaFoldDB" id="A0A928KXI6"/>
<dbReference type="RefSeq" id="WP_020074410.1">
    <property type="nucleotide sequence ID" value="NZ_SVNY01000005.1"/>
</dbReference>
<evidence type="ECO:0000259" key="1">
    <source>
        <dbReference type="Pfam" id="PF12697"/>
    </source>
</evidence>
<sequence>MQIPEITFSRGTYSLNRDPNFNFQLNRVIQWDGGRLEDIAPVSESICTSADWKRQLIRLGDTALAENRTKNAIAYYRMSEFFMADGDPDKLLYYQKATALFYKEYQDYFSSGLVERMEAIYEGVKLPILHVRPEGKRRDVILLHGGNDSYFEELFFPMLYWARQGFEVYLFEGPGQGGVVREQGKKFTHEWERPVKAVLDAIGENEVTIVGASLGGMLAPRAAAFEPRIRRVVGWSVFPDFLYVALSMMPKAMRGPLRFLLHHNLRRPINTVMKRKMAREPIIDWGIRHGMYAYDAPDPFGYIKKLSDYKMTNIGPMLWQDMLVIGANRDHFIPQSLYSMELNALPNVKSLTFRLMTESEDAGSHCNVGNPKLVLDTVADWLNALSRRDAETIPT</sequence>
<gene>
    <name evidence="2" type="ORF">E7512_10125</name>
</gene>
<organism evidence="2 3">
    <name type="scientific">Faecalispora sporosphaeroides</name>
    <dbReference type="NCBI Taxonomy" id="1549"/>
    <lineage>
        <taxon>Bacteria</taxon>
        <taxon>Bacillati</taxon>
        <taxon>Bacillota</taxon>
        <taxon>Clostridia</taxon>
        <taxon>Eubacteriales</taxon>
        <taxon>Oscillospiraceae</taxon>
        <taxon>Faecalispora</taxon>
    </lineage>
</organism>
<reference evidence="2" key="1">
    <citation type="submission" date="2019-04" db="EMBL/GenBank/DDBJ databases">
        <title>Evolution of Biomass-Degrading Anaerobic Consortia Revealed by Metagenomics.</title>
        <authorList>
            <person name="Peng X."/>
        </authorList>
    </citation>
    <scope>NUCLEOTIDE SEQUENCE</scope>
    <source>
        <strain evidence="2">SIG551</strain>
    </source>
</reference>
<name>A0A928KXI6_9FIRM</name>
<proteinExistence type="predicted"/>
<dbReference type="GO" id="GO:0016787">
    <property type="term" value="F:hydrolase activity"/>
    <property type="evidence" value="ECO:0007669"/>
    <property type="project" value="UniProtKB-KW"/>
</dbReference>
<dbReference type="SUPFAM" id="SSF53474">
    <property type="entry name" value="alpha/beta-Hydrolases"/>
    <property type="match status" value="1"/>
</dbReference>
<dbReference type="Gene3D" id="3.40.50.1820">
    <property type="entry name" value="alpha/beta hydrolase"/>
    <property type="match status" value="1"/>
</dbReference>
<evidence type="ECO:0000313" key="3">
    <source>
        <dbReference type="Proteomes" id="UP000754750"/>
    </source>
</evidence>
<protein>
    <submittedName>
        <fullName evidence="2">Alpha/beta fold hydrolase</fullName>
    </submittedName>
</protein>
<dbReference type="Proteomes" id="UP000754750">
    <property type="component" value="Unassembled WGS sequence"/>
</dbReference>
<dbReference type="Pfam" id="PF12697">
    <property type="entry name" value="Abhydrolase_6"/>
    <property type="match status" value="1"/>
</dbReference>
<feature type="domain" description="AB hydrolase-1" evidence="1">
    <location>
        <begin position="140"/>
        <end position="334"/>
    </location>
</feature>